<name>A0A081K956_9GAMM</name>
<dbReference type="PANTHER" id="PTHR43540:SF1">
    <property type="entry name" value="ISOCHORISMATASE HYDROLASE"/>
    <property type="match status" value="1"/>
</dbReference>
<evidence type="ECO:0000259" key="2">
    <source>
        <dbReference type="Pfam" id="PF00857"/>
    </source>
</evidence>
<keyword evidence="4" id="KW-1185">Reference proteome</keyword>
<feature type="domain" description="Isochorismatase-like" evidence="2">
    <location>
        <begin position="4"/>
        <end position="184"/>
    </location>
</feature>
<comment type="caution">
    <text evidence="3">The sequence shown here is derived from an EMBL/GenBank/DDBJ whole genome shotgun (WGS) entry which is preliminary data.</text>
</comment>
<dbReference type="InterPro" id="IPR000868">
    <property type="entry name" value="Isochorismatase-like_dom"/>
</dbReference>
<organism evidence="3 4">
    <name type="scientific">Endozoicomonas elysicola</name>
    <dbReference type="NCBI Taxonomy" id="305900"/>
    <lineage>
        <taxon>Bacteria</taxon>
        <taxon>Pseudomonadati</taxon>
        <taxon>Pseudomonadota</taxon>
        <taxon>Gammaproteobacteria</taxon>
        <taxon>Oceanospirillales</taxon>
        <taxon>Endozoicomonadaceae</taxon>
        <taxon>Endozoicomonas</taxon>
    </lineage>
</organism>
<dbReference type="Pfam" id="PF00857">
    <property type="entry name" value="Isochorismatase"/>
    <property type="match status" value="1"/>
</dbReference>
<proteinExistence type="predicted"/>
<reference evidence="3 4" key="1">
    <citation type="submission" date="2014-06" db="EMBL/GenBank/DDBJ databases">
        <title>Whole Genome Sequences of Three Symbiotic Endozoicomonas Bacteria.</title>
        <authorList>
            <person name="Neave M.J."/>
            <person name="Apprill A."/>
            <person name="Voolstra C.R."/>
        </authorList>
    </citation>
    <scope>NUCLEOTIDE SEQUENCE [LARGE SCALE GENOMIC DNA]</scope>
    <source>
        <strain evidence="3 4">DSM 22380</strain>
    </source>
</reference>
<dbReference type="EMBL" id="JOJP01000001">
    <property type="protein sequence ID" value="KEI70682.1"/>
    <property type="molecule type" value="Genomic_DNA"/>
</dbReference>
<dbReference type="SUPFAM" id="SSF52499">
    <property type="entry name" value="Isochorismatase-like hydrolases"/>
    <property type="match status" value="1"/>
</dbReference>
<evidence type="ECO:0000313" key="3">
    <source>
        <dbReference type="EMBL" id="KEI70682.1"/>
    </source>
</evidence>
<protein>
    <submittedName>
        <fullName evidence="3">Isochorismatase</fullName>
    </submittedName>
</protein>
<gene>
    <name evidence="3" type="ORF">GV64_07970</name>
</gene>
<dbReference type="Gene3D" id="3.40.50.850">
    <property type="entry name" value="Isochorismatase-like"/>
    <property type="match status" value="1"/>
</dbReference>
<dbReference type="CDD" id="cd00431">
    <property type="entry name" value="cysteine_hydrolases"/>
    <property type="match status" value="1"/>
</dbReference>
<dbReference type="InterPro" id="IPR036380">
    <property type="entry name" value="Isochorismatase-like_sf"/>
</dbReference>
<keyword evidence="1" id="KW-0378">Hydrolase</keyword>
<dbReference type="Proteomes" id="UP000027997">
    <property type="component" value="Unassembled WGS sequence"/>
</dbReference>
<dbReference type="GO" id="GO:0016787">
    <property type="term" value="F:hydrolase activity"/>
    <property type="evidence" value="ECO:0007669"/>
    <property type="project" value="UniProtKB-KW"/>
</dbReference>
<evidence type="ECO:0000313" key="4">
    <source>
        <dbReference type="Proteomes" id="UP000027997"/>
    </source>
</evidence>
<dbReference type="eggNOG" id="COG1335">
    <property type="taxonomic scope" value="Bacteria"/>
</dbReference>
<dbReference type="InterPro" id="IPR050272">
    <property type="entry name" value="Isochorismatase-like_hydrls"/>
</dbReference>
<sequence>MQNALVVIDYINDLVHPDAKRRMYARQVSENQVLAQVNKAISWARKTSTLVVFVKVGFSPDYRDLPTNSPFFSSLAEAGALRLGRWGTEFHEELDVQPDDLIVIKPRINPFYSTRLEAILRAAKVTDIYFSGVGTTWAVQSAVRTAHDLDYTVYVISDACAAASEEEHLQSLTTLSHLSTLCTANELKASFVR</sequence>
<dbReference type="PANTHER" id="PTHR43540">
    <property type="entry name" value="PEROXYUREIDOACRYLATE/UREIDOACRYLATE AMIDOHYDROLASE-RELATED"/>
    <property type="match status" value="1"/>
</dbReference>
<dbReference type="AlphaFoldDB" id="A0A081K956"/>
<dbReference type="RefSeq" id="WP_020580709.1">
    <property type="nucleotide sequence ID" value="NZ_JOJP01000001.1"/>
</dbReference>
<dbReference type="STRING" id="305900.GV64_07970"/>
<accession>A0A081K956</accession>
<evidence type="ECO:0000256" key="1">
    <source>
        <dbReference type="ARBA" id="ARBA00022801"/>
    </source>
</evidence>